<evidence type="ECO:0000313" key="4">
    <source>
        <dbReference type="Proteomes" id="UP001377692"/>
    </source>
</evidence>
<gene>
    <name evidence="3" type="ORF">V7V80_03685</name>
</gene>
<reference evidence="3 4" key="1">
    <citation type="submission" date="2024-02" db="EMBL/GenBank/DDBJ databases">
        <title>Identification of pathogenicity and growth-promoting functions of Pseudomonas putida variants.</title>
        <authorList>
            <person name="Sun J."/>
        </authorList>
    </citation>
    <scope>NUCLEOTIDE SEQUENCE [LARGE SCALE GENOMIC DNA]</scope>
    <source>
        <strain evidence="3 4">A04</strain>
    </source>
</reference>
<dbReference type="SUPFAM" id="SSF52266">
    <property type="entry name" value="SGNH hydrolase"/>
    <property type="match status" value="1"/>
</dbReference>
<dbReference type="Gene3D" id="3.40.50.1110">
    <property type="entry name" value="SGNH hydrolase"/>
    <property type="match status" value="1"/>
</dbReference>
<sequence>MSGQQTLQELDRIVGTTNELLLSPEVKMMDVGGGVIRPTNAMVMNNLATLLGGAMPYASVELGLAGTVDGTNFSVLSSAQDEYVKVYRNQAGTAAYVDSYPNAEATRNADEMARTALSQTPPRSLADGMPWAVVDQYYRAILGVKENGAAHALLDTLPGLDLLGDYAWAVVDSQGVVLLGIKWSGEVVTFGQSTGAVAAYADGPVGGQDIWVLVDGTPYQVTSSGDNFSPQVSSGRLSYIRRGAGVSSVTVDVPIPGSVAPFVQTLLHVIGYGQSLSMGATSNVQTTQPPTANRLLTIQSGVILADQEATLTNEMVVPFKPLVSVEREVPVVQLSAQLNRIRGIPSDVGLLTSAHGRNGRAIAQLSKGTLYYSNLLTAVTSAKAEATRLGKAYRVPFVDWIQGEADRAMAQATYLAALLQLQSDLDTDIRAAADQAEPTPMLLDQISNFTAYNMTSSFVPLAQLQAALDYPDRFACAGPKYWVPSNTDGIHLTADSYTRIGCMHARAGEALIRGGRWLPTHALSAIRTGSVVVVRFHTPSGPLTVDTGNVSDPGNWGVRYVDDALSASVSKVRLIGDNLLEVTLSAVPTGANPYIGIADAGVAGQPLGPTTGARACLRDNSPDRDGQGRPVYNWACHQRIAIQAA</sequence>
<dbReference type="RefSeq" id="WP_339548542.1">
    <property type="nucleotide sequence ID" value="NZ_JBBHLD010000002.1"/>
</dbReference>
<organism evidence="3 4">
    <name type="scientific">Pseudomonas kermanshahensis</name>
    <dbReference type="NCBI Taxonomy" id="2745482"/>
    <lineage>
        <taxon>Bacteria</taxon>
        <taxon>Pseudomonadati</taxon>
        <taxon>Pseudomonadota</taxon>
        <taxon>Gammaproteobacteria</taxon>
        <taxon>Pseudomonadales</taxon>
        <taxon>Pseudomonadaceae</taxon>
        <taxon>Pseudomonas</taxon>
    </lineage>
</organism>
<accession>A0ABU8R1M2</accession>
<proteinExistence type="predicted"/>
<protein>
    <submittedName>
        <fullName evidence="3">Sialate O-acetylesterase</fullName>
    </submittedName>
</protein>
<dbReference type="Pfam" id="PF03629">
    <property type="entry name" value="SASA"/>
    <property type="match status" value="1"/>
</dbReference>
<keyword evidence="4" id="KW-1185">Reference proteome</keyword>
<evidence type="ECO:0000313" key="3">
    <source>
        <dbReference type="EMBL" id="MEJ5903778.1"/>
    </source>
</evidence>
<dbReference type="EMBL" id="JBBHLD010000002">
    <property type="protein sequence ID" value="MEJ5903778.1"/>
    <property type="molecule type" value="Genomic_DNA"/>
</dbReference>
<dbReference type="InterPro" id="IPR036514">
    <property type="entry name" value="SGNH_hydro_sf"/>
</dbReference>
<dbReference type="Proteomes" id="UP001377692">
    <property type="component" value="Unassembled WGS sequence"/>
</dbReference>
<dbReference type="InterPro" id="IPR005181">
    <property type="entry name" value="SASA"/>
</dbReference>
<keyword evidence="1" id="KW-0378">Hydrolase</keyword>
<evidence type="ECO:0000256" key="1">
    <source>
        <dbReference type="ARBA" id="ARBA00022801"/>
    </source>
</evidence>
<feature type="domain" description="Sialate O-acetylesterase" evidence="2">
    <location>
        <begin position="347"/>
        <end position="507"/>
    </location>
</feature>
<name>A0ABU8R1M2_9PSED</name>
<comment type="caution">
    <text evidence="3">The sequence shown here is derived from an EMBL/GenBank/DDBJ whole genome shotgun (WGS) entry which is preliminary data.</text>
</comment>
<evidence type="ECO:0000259" key="2">
    <source>
        <dbReference type="Pfam" id="PF03629"/>
    </source>
</evidence>